<accession>A0A7T2TGG6</accession>
<proteinExistence type="predicted"/>
<dbReference type="RefSeq" id="WP_197931890.1">
    <property type="nucleotide sequence ID" value="NZ_CP065682.1"/>
</dbReference>
<gene>
    <name evidence="2" type="ORF">I6G59_16160</name>
</gene>
<evidence type="ECO:0000256" key="1">
    <source>
        <dbReference type="SAM" id="MobiDB-lite"/>
    </source>
</evidence>
<evidence type="ECO:0000313" key="3">
    <source>
        <dbReference type="Proteomes" id="UP000594979"/>
    </source>
</evidence>
<organism evidence="2 3">
    <name type="scientific">Brevibacterium casei</name>
    <dbReference type="NCBI Taxonomy" id="33889"/>
    <lineage>
        <taxon>Bacteria</taxon>
        <taxon>Bacillati</taxon>
        <taxon>Actinomycetota</taxon>
        <taxon>Actinomycetes</taxon>
        <taxon>Micrococcales</taxon>
        <taxon>Brevibacteriaceae</taxon>
        <taxon>Brevibacterium</taxon>
    </lineage>
</organism>
<evidence type="ECO:0000313" key="2">
    <source>
        <dbReference type="EMBL" id="QPS33442.1"/>
    </source>
</evidence>
<sequence>MASGGARARSGPPADLNSYRQRRNEDGWIKLPEHVDRRRTPNWPLKPEPSKRERELWRQFWRMGQSIVWESQHQQLPLAIYVRLLVGIENELFEVPASRITQSRIMAEDLGITITGMTRHKWRYASTEELQAKSEEAMPHPRTQARKSTAQQIAELFPTPEDGDGAG</sequence>
<dbReference type="KEGG" id="bcau:I6G59_16160"/>
<dbReference type="Proteomes" id="UP000594979">
    <property type="component" value="Chromosome"/>
</dbReference>
<name>A0A7T2TGG6_9MICO</name>
<feature type="region of interest" description="Disordered" evidence="1">
    <location>
        <begin position="131"/>
        <end position="167"/>
    </location>
</feature>
<feature type="region of interest" description="Disordered" evidence="1">
    <location>
        <begin position="1"/>
        <end position="23"/>
    </location>
</feature>
<dbReference type="EMBL" id="CP065682">
    <property type="protein sequence ID" value="QPS33442.1"/>
    <property type="molecule type" value="Genomic_DNA"/>
</dbReference>
<protein>
    <recommendedName>
        <fullName evidence="4">Terminase small subunit</fullName>
    </recommendedName>
</protein>
<dbReference type="AlphaFoldDB" id="A0A7T2TGG6"/>
<reference evidence="2 3" key="1">
    <citation type="submission" date="2020-12" db="EMBL/GenBank/DDBJ databases">
        <title>FDA dAtabase for Regulatory Grade micrObial Sequences (FDA-ARGOS): Supporting development and validation of Infectious Disease Dx tests.</title>
        <authorList>
            <person name="Sproer C."/>
            <person name="Gronow S."/>
            <person name="Severitt S."/>
            <person name="Schroder I."/>
            <person name="Tallon L."/>
            <person name="Sadzewicz L."/>
            <person name="Zhao X."/>
            <person name="Boylan J."/>
            <person name="Ott S."/>
            <person name="Bowen H."/>
            <person name="Vavikolanu K."/>
            <person name="Mehta A."/>
            <person name="Aluvathingal J."/>
            <person name="Nadendla S."/>
            <person name="Lowell S."/>
            <person name="Myers T."/>
            <person name="Yan Y."/>
            <person name="Sichtig H."/>
        </authorList>
    </citation>
    <scope>NUCLEOTIDE SEQUENCE [LARGE SCALE GENOMIC DNA]</scope>
    <source>
        <strain evidence="2 3">FDAARGOS_902</strain>
    </source>
</reference>
<evidence type="ECO:0008006" key="4">
    <source>
        <dbReference type="Google" id="ProtNLM"/>
    </source>
</evidence>